<dbReference type="Pfam" id="PF00085">
    <property type="entry name" value="Thioredoxin"/>
    <property type="match status" value="1"/>
</dbReference>
<dbReference type="PANTHER" id="PTHR45672">
    <property type="entry name" value="PROTEIN DISULFIDE-ISOMERASE C17H9.14C-RELATED"/>
    <property type="match status" value="1"/>
</dbReference>
<dbReference type="GO" id="GO:0005783">
    <property type="term" value="C:endoplasmic reticulum"/>
    <property type="evidence" value="ECO:0007669"/>
    <property type="project" value="TreeGrafter"/>
</dbReference>
<sequence length="318" mass="36155">MKKSNIQHLFTHLVLSFVIFSAISGIQHKTEAKGSLPDNWWEQSLAKPIHSSQEYFDLLGGEGKNKFVFIDFYMEYCSWCYYILADFNQLIEDMNEWYGEEKVEFIKVDGNKIKKLQELYKVPSYPYFVAVVPGTNGKTYSAFKYQPRNYDTLKKWMLEVMATTPMKDQTPSSVVAEESTYKQVTVPQMQQQMPQATAQAQKQVHTSMISNAIKDIGSQQNTQNKKMEELIQLLESALKDDPSMGGQQQPEQQKTEQAGVQLSPATYILLGLIGGTLASVTLIAYVSRQNVKQRKAKMRREPSSGSPLTRSLDEEKSA</sequence>
<dbReference type="PANTHER" id="PTHR45672:SF3">
    <property type="entry name" value="THIOREDOXIN DOMAIN-CONTAINING PROTEIN 5"/>
    <property type="match status" value="1"/>
</dbReference>
<organism evidence="7 8">
    <name type="scientific">Stylonychia lemnae</name>
    <name type="common">Ciliate</name>
    <dbReference type="NCBI Taxonomy" id="5949"/>
    <lineage>
        <taxon>Eukaryota</taxon>
        <taxon>Sar</taxon>
        <taxon>Alveolata</taxon>
        <taxon>Ciliophora</taxon>
        <taxon>Intramacronucleata</taxon>
        <taxon>Spirotrichea</taxon>
        <taxon>Stichotrichia</taxon>
        <taxon>Sporadotrichida</taxon>
        <taxon>Oxytrichidae</taxon>
        <taxon>Stylonychinae</taxon>
        <taxon>Stylonychia</taxon>
    </lineage>
</organism>
<dbReference type="GO" id="GO:0003756">
    <property type="term" value="F:protein disulfide isomerase activity"/>
    <property type="evidence" value="ECO:0007669"/>
    <property type="project" value="TreeGrafter"/>
</dbReference>
<dbReference type="GO" id="GO:0006457">
    <property type="term" value="P:protein folding"/>
    <property type="evidence" value="ECO:0007669"/>
    <property type="project" value="TreeGrafter"/>
</dbReference>
<keyword evidence="2 5" id="KW-0732">Signal</keyword>
<dbReference type="InterPro" id="IPR036249">
    <property type="entry name" value="Thioredoxin-like_sf"/>
</dbReference>
<comment type="similarity">
    <text evidence="1">Belongs to the protein disulfide isomerase family.</text>
</comment>
<evidence type="ECO:0000256" key="1">
    <source>
        <dbReference type="ARBA" id="ARBA00006347"/>
    </source>
</evidence>
<evidence type="ECO:0000313" key="8">
    <source>
        <dbReference type="Proteomes" id="UP000039865"/>
    </source>
</evidence>
<dbReference type="OrthoDB" id="2121326at2759"/>
<dbReference type="CDD" id="cd02961">
    <property type="entry name" value="PDI_a_family"/>
    <property type="match status" value="1"/>
</dbReference>
<evidence type="ECO:0000256" key="5">
    <source>
        <dbReference type="SAM" id="SignalP"/>
    </source>
</evidence>
<dbReference type="EMBL" id="CCKQ01007701">
    <property type="protein sequence ID" value="CDW79110.1"/>
    <property type="molecule type" value="Genomic_DNA"/>
</dbReference>
<evidence type="ECO:0000256" key="3">
    <source>
        <dbReference type="SAM" id="MobiDB-lite"/>
    </source>
</evidence>
<dbReference type="PROSITE" id="PS51352">
    <property type="entry name" value="THIOREDOXIN_2"/>
    <property type="match status" value="1"/>
</dbReference>
<keyword evidence="4" id="KW-0472">Membrane</keyword>
<feature type="chain" id="PRO_5001729366" evidence="5">
    <location>
        <begin position="26"/>
        <end position="318"/>
    </location>
</feature>
<evidence type="ECO:0000256" key="2">
    <source>
        <dbReference type="ARBA" id="ARBA00022729"/>
    </source>
</evidence>
<evidence type="ECO:0000259" key="6">
    <source>
        <dbReference type="PROSITE" id="PS51352"/>
    </source>
</evidence>
<evidence type="ECO:0000256" key="4">
    <source>
        <dbReference type="SAM" id="Phobius"/>
    </source>
</evidence>
<proteinExistence type="inferred from homology"/>
<dbReference type="AlphaFoldDB" id="A0A078AA16"/>
<dbReference type="Proteomes" id="UP000039865">
    <property type="component" value="Unassembled WGS sequence"/>
</dbReference>
<reference evidence="7 8" key="1">
    <citation type="submission" date="2014-06" db="EMBL/GenBank/DDBJ databases">
        <authorList>
            <person name="Swart Estienne"/>
        </authorList>
    </citation>
    <scope>NUCLEOTIDE SEQUENCE [LARGE SCALE GENOMIC DNA]</scope>
    <source>
        <strain evidence="7 8">130c</strain>
    </source>
</reference>
<evidence type="ECO:0000313" key="7">
    <source>
        <dbReference type="EMBL" id="CDW79110.1"/>
    </source>
</evidence>
<dbReference type="SUPFAM" id="SSF52833">
    <property type="entry name" value="Thioredoxin-like"/>
    <property type="match status" value="1"/>
</dbReference>
<feature type="region of interest" description="Disordered" evidence="3">
    <location>
        <begin position="291"/>
        <end position="318"/>
    </location>
</feature>
<feature type="domain" description="Thioredoxin" evidence="6">
    <location>
        <begin position="8"/>
        <end position="162"/>
    </location>
</feature>
<keyword evidence="4" id="KW-0812">Transmembrane</keyword>
<keyword evidence="4" id="KW-1133">Transmembrane helix</keyword>
<feature type="signal peptide" evidence="5">
    <location>
        <begin position="1"/>
        <end position="25"/>
    </location>
</feature>
<gene>
    <name evidence="7" type="primary">Contig5071.g5424</name>
    <name evidence="7" type="ORF">STYLEM_8096</name>
</gene>
<name>A0A078AA16_STYLE</name>
<protein>
    <submittedName>
        <fullName evidence="7">Protein disulfide</fullName>
    </submittedName>
</protein>
<accession>A0A078AA16</accession>
<keyword evidence="8" id="KW-1185">Reference proteome</keyword>
<dbReference type="Gene3D" id="3.40.30.10">
    <property type="entry name" value="Glutaredoxin"/>
    <property type="match status" value="1"/>
</dbReference>
<feature type="transmembrane region" description="Helical" evidence="4">
    <location>
        <begin position="267"/>
        <end position="287"/>
    </location>
</feature>
<dbReference type="InterPro" id="IPR051063">
    <property type="entry name" value="PDI"/>
</dbReference>
<dbReference type="InParanoid" id="A0A078AA16"/>
<dbReference type="InterPro" id="IPR013766">
    <property type="entry name" value="Thioredoxin_domain"/>
</dbReference>